<name>A0A6J1QSK5_9HYME</name>
<proteinExistence type="predicted"/>
<protein>
    <submittedName>
        <fullName evidence="2">Uncharacterized protein LOC112463350 isoform X1</fullName>
    </submittedName>
</protein>
<evidence type="ECO:0000313" key="1">
    <source>
        <dbReference type="Proteomes" id="UP000504618"/>
    </source>
</evidence>
<organism evidence="1 2">
    <name type="scientific">Temnothorax curvispinosus</name>
    <dbReference type="NCBI Taxonomy" id="300111"/>
    <lineage>
        <taxon>Eukaryota</taxon>
        <taxon>Metazoa</taxon>
        <taxon>Ecdysozoa</taxon>
        <taxon>Arthropoda</taxon>
        <taxon>Hexapoda</taxon>
        <taxon>Insecta</taxon>
        <taxon>Pterygota</taxon>
        <taxon>Neoptera</taxon>
        <taxon>Endopterygota</taxon>
        <taxon>Hymenoptera</taxon>
        <taxon>Apocrita</taxon>
        <taxon>Aculeata</taxon>
        <taxon>Formicoidea</taxon>
        <taxon>Formicidae</taxon>
        <taxon>Myrmicinae</taxon>
        <taxon>Temnothorax</taxon>
    </lineage>
</organism>
<dbReference type="RefSeq" id="XP_024885484.1">
    <property type="nucleotide sequence ID" value="XM_025029716.1"/>
</dbReference>
<reference evidence="2" key="1">
    <citation type="submission" date="2025-08" db="UniProtKB">
        <authorList>
            <consortium name="RefSeq"/>
        </authorList>
    </citation>
    <scope>IDENTIFICATION</scope>
    <source>
        <tissue evidence="2">Whole body</tissue>
    </source>
</reference>
<accession>A0A6J1QSK5</accession>
<keyword evidence="1" id="KW-1185">Reference proteome</keyword>
<gene>
    <name evidence="2" type="primary">LOC112463350</name>
</gene>
<evidence type="ECO:0000313" key="2">
    <source>
        <dbReference type="RefSeq" id="XP_024885484.1"/>
    </source>
</evidence>
<dbReference type="GeneID" id="112463350"/>
<dbReference type="AlphaFoldDB" id="A0A6J1QSK5"/>
<dbReference type="Proteomes" id="UP000504618">
    <property type="component" value="Unplaced"/>
</dbReference>
<sequence>MIHCLNIFTRFVTDFPLASVSHRCKLEATRPNMQHICATHVTYANPYSKNKRMRPAHPPATVKFKFSNSASGVDCTTELSVRLYSQGQWMIKIRNMVLTAHLTHREAVSIGMRKDSMKLW</sequence>